<dbReference type="Proteomes" id="UP000325113">
    <property type="component" value="Unassembled WGS sequence"/>
</dbReference>
<accession>A0A5A8DC37</accession>
<dbReference type="AlphaFoldDB" id="A0A5A8DC37"/>
<reference evidence="1 2" key="1">
    <citation type="submission" date="2019-07" db="EMBL/GenBank/DDBJ databases">
        <title>Genomes of Cafeteria roenbergensis.</title>
        <authorList>
            <person name="Fischer M.G."/>
            <person name="Hackl T."/>
            <person name="Roman M."/>
        </authorList>
    </citation>
    <scope>NUCLEOTIDE SEQUENCE [LARGE SCALE GENOMIC DNA]</scope>
    <source>
        <strain evidence="1 2">Cflag</strain>
    </source>
</reference>
<dbReference type="EMBL" id="VLTM01000024">
    <property type="protein sequence ID" value="KAA0162956.1"/>
    <property type="molecule type" value="Genomic_DNA"/>
</dbReference>
<organism evidence="1 2">
    <name type="scientific">Cafeteria roenbergensis</name>
    <name type="common">Marine flagellate</name>
    <dbReference type="NCBI Taxonomy" id="33653"/>
    <lineage>
        <taxon>Eukaryota</taxon>
        <taxon>Sar</taxon>
        <taxon>Stramenopiles</taxon>
        <taxon>Bigyra</taxon>
        <taxon>Opalozoa</taxon>
        <taxon>Bicosoecida</taxon>
        <taxon>Cafeteriaceae</taxon>
        <taxon>Cafeteria</taxon>
    </lineage>
</organism>
<gene>
    <name evidence="1" type="ORF">FNF31_03012</name>
</gene>
<sequence>MTAFTGNAVTAERYRDHFCGLGYTSELASIDDGAVGLRLRVGRALSAGSAVVVVAIHAFRAGRLALGLPDEVRIVTVLSGTDMNKYALDGERAALMRSVIARSSAVVALSEPLMTACRAMIGSGPQPPAWRVIPQAVSLESSATPEAAPRPAGIWMQDEACAAVVNCSAAEGLSNAVLEAMALGKAVVASDIPGNRAALCHGRTGWLEGSDRGIAERVMMVASRGDAEGVGAAAREEVLSGAFAATVERCAWAAVLAGALAVPRPRAAEPEKPPQ</sequence>
<dbReference type="PANTHER" id="PTHR46660:SF2">
    <property type="entry name" value="GLYCOSYLTRANSFERASE 1 DOMAIN-CONTAINING PROTEIN 1"/>
    <property type="match status" value="1"/>
</dbReference>
<proteinExistence type="predicted"/>
<evidence type="ECO:0008006" key="3">
    <source>
        <dbReference type="Google" id="ProtNLM"/>
    </source>
</evidence>
<protein>
    <recommendedName>
        <fullName evidence="3">Glycosyl transferase family 1 domain-containing protein</fullName>
    </recommendedName>
</protein>
<evidence type="ECO:0000313" key="2">
    <source>
        <dbReference type="Proteomes" id="UP000325113"/>
    </source>
</evidence>
<evidence type="ECO:0000313" key="1">
    <source>
        <dbReference type="EMBL" id="KAA0162956.1"/>
    </source>
</evidence>
<comment type="caution">
    <text evidence="1">The sequence shown here is derived from an EMBL/GenBank/DDBJ whole genome shotgun (WGS) entry which is preliminary data.</text>
</comment>
<dbReference type="Pfam" id="PF13692">
    <property type="entry name" value="Glyco_trans_1_4"/>
    <property type="match status" value="1"/>
</dbReference>
<dbReference type="SUPFAM" id="SSF53756">
    <property type="entry name" value="UDP-Glycosyltransferase/glycogen phosphorylase"/>
    <property type="match status" value="1"/>
</dbReference>
<dbReference type="PANTHER" id="PTHR46660">
    <property type="match status" value="1"/>
</dbReference>
<dbReference type="InterPro" id="IPR052622">
    <property type="entry name" value="Glycosyltransferase_G1"/>
</dbReference>
<name>A0A5A8DC37_CAFRO</name>
<dbReference type="Gene3D" id="3.40.50.2000">
    <property type="entry name" value="Glycogen Phosphorylase B"/>
    <property type="match status" value="2"/>
</dbReference>